<feature type="region of interest" description="Disordered" evidence="5">
    <location>
        <begin position="408"/>
        <end position="429"/>
    </location>
</feature>
<evidence type="ECO:0000256" key="3">
    <source>
        <dbReference type="ARBA" id="ARBA00022989"/>
    </source>
</evidence>
<evidence type="ECO:0000313" key="7">
    <source>
        <dbReference type="EMBL" id="TPX52184.1"/>
    </source>
</evidence>
<sequence>MPSDLYIPYLSSLLNQLSDVSRVFKSSSGADKANDKIIHQNGSYTGSNASALGPSSSDFSGFALQHYTLSVILSPLQVAETLTQVQYWKREESLPPDGPASADEEDLPLGAEAASYYDEGDAISISTSRQQPRHHPRLPLLQSGLFDDWKNIIEHPDEGWTALLKGHVTSFLESMAFAVFQPSLEETLNDFFDVYDDVHLITLTMSHIIVGAILSPLELIKTRIIVQASLSNRKKYHNPIHAASVIAAEENGTLSALYSSRHLFPSITLHAMRPLLRYASTAVMEANLGLSIEYTPILYFFGRLAFLAGETLLLTPLEFAKRRLECQRLGGRNVGYYGSRGSQYGGSQSGSQHQTPSQYSHHDNEWMATPIQMDVATYAMPFDAAVDLAPFKYRGMWDVLYTVVATESESNSSPSSKRRRPSYSGTSFAGIPAATRDIEWTQIHRLSPSRPTPQSIINDPWLNQSSARRHGDVSPSRIDTDVASITGGLPTPPTSTPMVSWGTWVGNVGGGVKTLYRGFWPRYIQTIIVYVFDEINRMGEDDLF</sequence>
<evidence type="ECO:0008006" key="10">
    <source>
        <dbReference type="Google" id="ProtNLM"/>
    </source>
</evidence>
<proteinExistence type="predicted"/>
<keyword evidence="4" id="KW-0472">Membrane</keyword>
<dbReference type="VEuPathDB" id="FungiDB:SeMB42_g01590"/>
<protein>
    <recommendedName>
        <fullName evidence="10">Mitochondrial carrier</fullName>
    </recommendedName>
</protein>
<dbReference type="SUPFAM" id="SSF103506">
    <property type="entry name" value="Mitochondrial carrier"/>
    <property type="match status" value="1"/>
</dbReference>
<evidence type="ECO:0000313" key="8">
    <source>
        <dbReference type="Proteomes" id="UP000317494"/>
    </source>
</evidence>
<comment type="caution">
    <text evidence="7">The sequence shown here is derived from an EMBL/GenBank/DDBJ whole genome shotgun (WGS) entry which is preliminary data.</text>
</comment>
<dbReference type="GO" id="GO:0016020">
    <property type="term" value="C:membrane"/>
    <property type="evidence" value="ECO:0007669"/>
    <property type="project" value="UniProtKB-SubCell"/>
</dbReference>
<dbReference type="OrthoDB" id="77989at2759"/>
<comment type="subcellular location">
    <subcellularLocation>
        <location evidence="1">Membrane</location>
    </subcellularLocation>
</comment>
<dbReference type="EMBL" id="QEAN01000042">
    <property type="protein sequence ID" value="TPX52184.1"/>
    <property type="molecule type" value="Genomic_DNA"/>
</dbReference>
<dbReference type="EMBL" id="QEAM01000153">
    <property type="protein sequence ID" value="TPX45153.1"/>
    <property type="molecule type" value="Genomic_DNA"/>
</dbReference>
<name>A0A507DKK7_9FUNG</name>
<keyword evidence="2" id="KW-0812">Transmembrane</keyword>
<evidence type="ECO:0000256" key="5">
    <source>
        <dbReference type="SAM" id="MobiDB-lite"/>
    </source>
</evidence>
<reference evidence="8 9" key="1">
    <citation type="journal article" date="2019" name="Sci. Rep.">
        <title>Comparative genomics of chytrid fungi reveal insights into the obligate biotrophic and pathogenic lifestyle of Synchytrium endobioticum.</title>
        <authorList>
            <person name="van de Vossenberg B.T.L.H."/>
            <person name="Warris S."/>
            <person name="Nguyen H.D.T."/>
            <person name="van Gent-Pelzer M.P.E."/>
            <person name="Joly D.L."/>
            <person name="van de Geest H.C."/>
            <person name="Bonants P.J.M."/>
            <person name="Smith D.S."/>
            <person name="Levesque C.A."/>
            <person name="van der Lee T.A.J."/>
        </authorList>
    </citation>
    <scope>NUCLEOTIDE SEQUENCE [LARGE SCALE GENOMIC DNA]</scope>
    <source>
        <strain evidence="6 9">LEV6574</strain>
        <strain evidence="7 8">MB42</strain>
    </source>
</reference>
<evidence type="ECO:0000256" key="4">
    <source>
        <dbReference type="ARBA" id="ARBA00023136"/>
    </source>
</evidence>
<evidence type="ECO:0000313" key="6">
    <source>
        <dbReference type="EMBL" id="TPX45153.1"/>
    </source>
</evidence>
<dbReference type="Proteomes" id="UP000320475">
    <property type="component" value="Unassembled WGS sequence"/>
</dbReference>
<organism evidence="7 8">
    <name type="scientific">Synchytrium endobioticum</name>
    <dbReference type="NCBI Taxonomy" id="286115"/>
    <lineage>
        <taxon>Eukaryota</taxon>
        <taxon>Fungi</taxon>
        <taxon>Fungi incertae sedis</taxon>
        <taxon>Chytridiomycota</taxon>
        <taxon>Chytridiomycota incertae sedis</taxon>
        <taxon>Chytridiomycetes</taxon>
        <taxon>Synchytriales</taxon>
        <taxon>Synchytriaceae</taxon>
        <taxon>Synchytrium</taxon>
    </lineage>
</organism>
<gene>
    <name evidence="6" type="ORF">SeLEV6574_g04058</name>
    <name evidence="7" type="ORF">SeMB42_g01590</name>
</gene>
<dbReference type="AlphaFoldDB" id="A0A507DKK7"/>
<accession>A0A507DKK7</accession>
<dbReference type="InterPro" id="IPR023395">
    <property type="entry name" value="MCP_dom_sf"/>
</dbReference>
<keyword evidence="8" id="KW-1185">Reference proteome</keyword>
<evidence type="ECO:0000256" key="2">
    <source>
        <dbReference type="ARBA" id="ARBA00022692"/>
    </source>
</evidence>
<evidence type="ECO:0000313" key="9">
    <source>
        <dbReference type="Proteomes" id="UP000320475"/>
    </source>
</evidence>
<evidence type="ECO:0000256" key="1">
    <source>
        <dbReference type="ARBA" id="ARBA00004370"/>
    </source>
</evidence>
<keyword evidence="3" id="KW-1133">Transmembrane helix</keyword>
<dbReference type="STRING" id="286115.A0A507DKK7"/>
<dbReference type="Gene3D" id="1.50.40.10">
    <property type="entry name" value="Mitochondrial carrier domain"/>
    <property type="match status" value="1"/>
</dbReference>
<dbReference type="Proteomes" id="UP000317494">
    <property type="component" value="Unassembled WGS sequence"/>
</dbReference>